<keyword evidence="5 13" id="KW-0808">Transferase</keyword>
<evidence type="ECO:0000256" key="5">
    <source>
        <dbReference type="ARBA" id="ARBA00022679"/>
    </source>
</evidence>
<keyword evidence="14" id="KW-1185">Reference proteome</keyword>
<dbReference type="Pfam" id="PF00672">
    <property type="entry name" value="HAMP"/>
    <property type="match status" value="1"/>
</dbReference>
<evidence type="ECO:0000256" key="8">
    <source>
        <dbReference type="ARBA" id="ARBA00022840"/>
    </source>
</evidence>
<evidence type="ECO:0000259" key="11">
    <source>
        <dbReference type="PROSITE" id="PS50109"/>
    </source>
</evidence>
<keyword evidence="7 13" id="KW-0418">Kinase</keyword>
<dbReference type="SUPFAM" id="SSF47384">
    <property type="entry name" value="Homodimeric domain of signal transducing histidine kinase"/>
    <property type="match status" value="1"/>
</dbReference>
<keyword evidence="10" id="KW-0472">Membrane</keyword>
<evidence type="ECO:0000256" key="1">
    <source>
        <dbReference type="ARBA" id="ARBA00000085"/>
    </source>
</evidence>
<dbReference type="PANTHER" id="PTHR42878:SF7">
    <property type="entry name" value="SENSOR HISTIDINE KINASE GLRK"/>
    <property type="match status" value="1"/>
</dbReference>
<evidence type="ECO:0000256" key="2">
    <source>
        <dbReference type="ARBA" id="ARBA00004370"/>
    </source>
</evidence>
<dbReference type="CDD" id="cd06225">
    <property type="entry name" value="HAMP"/>
    <property type="match status" value="1"/>
</dbReference>
<dbReference type="InterPro" id="IPR005467">
    <property type="entry name" value="His_kinase_dom"/>
</dbReference>
<evidence type="ECO:0000256" key="10">
    <source>
        <dbReference type="SAM" id="Phobius"/>
    </source>
</evidence>
<geneLocation type="plasmid" evidence="13 14">
    <name>2</name>
</geneLocation>
<dbReference type="SUPFAM" id="SSF55874">
    <property type="entry name" value="ATPase domain of HSP90 chaperone/DNA topoisomerase II/histidine kinase"/>
    <property type="match status" value="1"/>
</dbReference>
<dbReference type="Pfam" id="PF02518">
    <property type="entry name" value="HATPase_c"/>
    <property type="match status" value="1"/>
</dbReference>
<keyword evidence="6" id="KW-0547">Nucleotide-binding</keyword>
<dbReference type="PROSITE" id="PS50109">
    <property type="entry name" value="HIS_KIN"/>
    <property type="match status" value="1"/>
</dbReference>
<dbReference type="GO" id="GO:0016301">
    <property type="term" value="F:kinase activity"/>
    <property type="evidence" value="ECO:0007669"/>
    <property type="project" value="UniProtKB-KW"/>
</dbReference>
<evidence type="ECO:0000313" key="14">
    <source>
        <dbReference type="Proteomes" id="UP001497493"/>
    </source>
</evidence>
<name>A0ABP1CCN7_9GAMM</name>
<dbReference type="InterPro" id="IPR036097">
    <property type="entry name" value="HisK_dim/P_sf"/>
</dbReference>
<dbReference type="InterPro" id="IPR036890">
    <property type="entry name" value="HATPase_C_sf"/>
</dbReference>
<dbReference type="SMART" id="SM00388">
    <property type="entry name" value="HisKA"/>
    <property type="match status" value="1"/>
</dbReference>
<feature type="transmembrane region" description="Helical" evidence="10">
    <location>
        <begin position="178"/>
        <end position="201"/>
    </location>
</feature>
<dbReference type="PANTHER" id="PTHR42878">
    <property type="entry name" value="TWO-COMPONENT HISTIDINE KINASE"/>
    <property type="match status" value="1"/>
</dbReference>
<evidence type="ECO:0000256" key="9">
    <source>
        <dbReference type="ARBA" id="ARBA00023012"/>
    </source>
</evidence>
<dbReference type="EMBL" id="OZ026885">
    <property type="protein sequence ID" value="CAL1242008.1"/>
    <property type="molecule type" value="Genomic_DNA"/>
</dbReference>
<keyword evidence="8" id="KW-0067">ATP-binding</keyword>
<evidence type="ECO:0000256" key="7">
    <source>
        <dbReference type="ARBA" id="ARBA00022777"/>
    </source>
</evidence>
<evidence type="ECO:0000256" key="4">
    <source>
        <dbReference type="ARBA" id="ARBA00022553"/>
    </source>
</evidence>
<dbReference type="InterPro" id="IPR050351">
    <property type="entry name" value="BphY/WalK/GraS-like"/>
</dbReference>
<keyword evidence="9" id="KW-0902">Two-component regulatory system</keyword>
<dbReference type="InterPro" id="IPR004358">
    <property type="entry name" value="Sig_transdc_His_kin-like_C"/>
</dbReference>
<dbReference type="SMART" id="SM00387">
    <property type="entry name" value="HATPase_c"/>
    <property type="match status" value="1"/>
</dbReference>
<dbReference type="InterPro" id="IPR003660">
    <property type="entry name" value="HAMP_dom"/>
</dbReference>
<dbReference type="Gene3D" id="1.10.287.130">
    <property type="match status" value="1"/>
</dbReference>
<feature type="domain" description="HAMP" evidence="12">
    <location>
        <begin position="199"/>
        <end position="256"/>
    </location>
</feature>
<comment type="subcellular location">
    <subcellularLocation>
        <location evidence="2">Membrane</location>
    </subcellularLocation>
</comment>
<reference evidence="13 14" key="1">
    <citation type="submission" date="2024-04" db="EMBL/GenBank/DDBJ databases">
        <authorList>
            <person name="Cremers G."/>
        </authorList>
    </citation>
    <scope>NUCLEOTIDE SEQUENCE [LARGE SCALE GENOMIC DNA]</scope>
    <source>
        <strain evidence="13">MeCH1-AG</strain>
        <plasmid evidence="13 14">2</plasmid>
    </source>
</reference>
<proteinExistence type="predicted"/>
<gene>
    <name evidence="13" type="ORF">MECH1_V1_P0076</name>
</gene>
<dbReference type="Gene3D" id="6.10.340.10">
    <property type="match status" value="1"/>
</dbReference>
<keyword evidence="13" id="KW-0813">Transport</keyword>
<keyword evidence="10" id="KW-1133">Transmembrane helix</keyword>
<organism evidence="13 14">
    <name type="scientific">Candidatus Methylocalor cossyra</name>
    <dbReference type="NCBI Taxonomy" id="3108543"/>
    <lineage>
        <taxon>Bacteria</taxon>
        <taxon>Pseudomonadati</taxon>
        <taxon>Pseudomonadota</taxon>
        <taxon>Gammaproteobacteria</taxon>
        <taxon>Methylococcales</taxon>
        <taxon>Methylococcaceae</taxon>
        <taxon>Candidatus Methylocalor</taxon>
    </lineage>
</organism>
<dbReference type="CDD" id="cd00082">
    <property type="entry name" value="HisKA"/>
    <property type="match status" value="1"/>
</dbReference>
<comment type="catalytic activity">
    <reaction evidence="1">
        <text>ATP + protein L-histidine = ADP + protein N-phospho-L-histidine.</text>
        <dbReference type="EC" id="2.7.13.3"/>
    </reaction>
</comment>
<accession>A0ABP1CCN7</accession>
<keyword evidence="13" id="KW-0407">Ion channel</keyword>
<dbReference type="GO" id="GO:0034220">
    <property type="term" value="P:monoatomic ion transmembrane transport"/>
    <property type="evidence" value="ECO:0007669"/>
    <property type="project" value="UniProtKB-KW"/>
</dbReference>
<keyword evidence="10" id="KW-0812">Transmembrane</keyword>
<evidence type="ECO:0000313" key="13">
    <source>
        <dbReference type="EMBL" id="CAL1242008.1"/>
    </source>
</evidence>
<dbReference type="Gene3D" id="3.30.565.10">
    <property type="entry name" value="Histidine kinase-like ATPase, C-terminal domain"/>
    <property type="match status" value="1"/>
</dbReference>
<evidence type="ECO:0000259" key="12">
    <source>
        <dbReference type="PROSITE" id="PS50885"/>
    </source>
</evidence>
<sequence length="491" mass="54304">MKLRSLYSRIALTFAVLILLFGGLLGGLELVAAKHHQEEIIQRLSRGLAAHIAGHWPLATADAIDYQAVKELFHMLMVVNPSVEFYLLDSQGTILAFDAPPGRVWLKQVDLAPIRAFLAEAPLPLKGDNPRSPGRREIFSATPLYVQGEIVGYLYIVLAGDAYRSLAEDVWQGHVFQMAMTAGAGALLLTLVAGLVLFAVITRRLNALTRTIATFDEPGRGDRLPLDDRLRQSPDEIGQLARAFTRMAERIAAQMRYIQAQDERRREMVANVSHDLRTPLTSLQGYLETILRKSEQLSAAEQQKYLQVAVRQSQRVSHLAQELFELAKLECEEVRPSVERFSLPELVQDVAQKFELAARQKNITINARFVQDLPLVYADIAMIERVLGNLIDNALRHTPEGGEIRIELGHSDGDGVSVKVADTGSGIAEEHLPGLFERDSPLRRSPGRTRGGLGLLITQRILQLHGSTIEALSGQGRGATFRFSLPTKAPA</sequence>
<dbReference type="PRINTS" id="PR00344">
    <property type="entry name" value="BCTRLSENSOR"/>
</dbReference>
<keyword evidence="13" id="KW-0406">Ion transport</keyword>
<feature type="domain" description="Histidine kinase" evidence="11">
    <location>
        <begin position="271"/>
        <end position="489"/>
    </location>
</feature>
<protein>
    <recommendedName>
        <fullName evidence="3">histidine kinase</fullName>
        <ecNumber evidence="3">2.7.13.3</ecNumber>
    </recommendedName>
</protein>
<evidence type="ECO:0000256" key="3">
    <source>
        <dbReference type="ARBA" id="ARBA00012438"/>
    </source>
</evidence>
<dbReference type="RefSeq" id="WP_348760060.1">
    <property type="nucleotide sequence ID" value="NZ_OZ026885.1"/>
</dbReference>
<dbReference type="InterPro" id="IPR003594">
    <property type="entry name" value="HATPase_dom"/>
</dbReference>
<dbReference type="Pfam" id="PF00512">
    <property type="entry name" value="HisKA"/>
    <property type="match status" value="1"/>
</dbReference>
<dbReference type="SMART" id="SM00304">
    <property type="entry name" value="HAMP"/>
    <property type="match status" value="1"/>
</dbReference>
<dbReference type="InterPro" id="IPR003661">
    <property type="entry name" value="HisK_dim/P_dom"/>
</dbReference>
<dbReference type="Proteomes" id="UP001497493">
    <property type="component" value="Plasmid 2"/>
</dbReference>
<dbReference type="PROSITE" id="PS50885">
    <property type="entry name" value="HAMP"/>
    <property type="match status" value="1"/>
</dbReference>
<keyword evidence="4" id="KW-0597">Phosphoprotein</keyword>
<keyword evidence="13" id="KW-0614">Plasmid</keyword>
<dbReference type="CDD" id="cd00075">
    <property type="entry name" value="HATPase"/>
    <property type="match status" value="1"/>
</dbReference>
<evidence type="ECO:0000256" key="6">
    <source>
        <dbReference type="ARBA" id="ARBA00022741"/>
    </source>
</evidence>
<dbReference type="EC" id="2.7.13.3" evidence="3"/>